<evidence type="ECO:0000313" key="4">
    <source>
        <dbReference type="EMBL" id="KJY62746.1"/>
    </source>
</evidence>
<dbReference type="PANTHER" id="PTHR46517">
    <property type="entry name" value="FRUCTOSE-2,6-BISPHOSPHATASE TIGAR"/>
    <property type="match status" value="1"/>
</dbReference>
<evidence type="ECO:0000256" key="2">
    <source>
        <dbReference type="PIRSR" id="PIRSR613078-1"/>
    </source>
</evidence>
<dbReference type="PROSITE" id="PS00175">
    <property type="entry name" value="PG_MUTASE"/>
    <property type="match status" value="1"/>
</dbReference>
<feature type="binding site" evidence="3">
    <location>
        <begin position="87"/>
        <end position="90"/>
    </location>
    <ligand>
        <name>substrate</name>
    </ligand>
</feature>
<dbReference type="AlphaFoldDB" id="A0A0F4LYU7"/>
<proteinExistence type="predicted"/>
<dbReference type="Proteomes" id="UP000033558">
    <property type="component" value="Unassembled WGS sequence"/>
</dbReference>
<dbReference type="OrthoDB" id="4131070at2"/>
<sequence length="219" mass="24765">MQYSIYMIRHGETWYNRYKKMQGWSDTPLTPAGEKVAQLAAQKLAAVPFDLAFASDARRAVNTCQIICDANINRQQLSMQTLTAFRECFYGYFEGMNCEEAWYLVLGPHGFSKISEAGTKFSLDQSKDWMKAADPFHDAENAQEYWQRIDAGFQYLDQVAHDNAQILLITHGNTIKSIANKYGDGSFVARTSPDNSSLTKVIRRDGQTLVTTYGQSLID</sequence>
<dbReference type="SMART" id="SM00855">
    <property type="entry name" value="PGAM"/>
    <property type="match status" value="1"/>
</dbReference>
<name>A0A0F4LYU7_9LACO</name>
<keyword evidence="5" id="KW-1185">Reference proteome</keyword>
<organism evidence="4 5">
    <name type="scientific">Bombilactobacillus mellifer</name>
    <dbReference type="NCBI Taxonomy" id="1218492"/>
    <lineage>
        <taxon>Bacteria</taxon>
        <taxon>Bacillati</taxon>
        <taxon>Bacillota</taxon>
        <taxon>Bacilli</taxon>
        <taxon>Lactobacillales</taxon>
        <taxon>Lactobacillaceae</taxon>
        <taxon>Bombilactobacillus</taxon>
    </lineage>
</organism>
<accession>A0A0F4LYU7</accession>
<dbReference type="GO" id="GO:0004331">
    <property type="term" value="F:fructose-2,6-bisphosphate 2-phosphatase activity"/>
    <property type="evidence" value="ECO:0007669"/>
    <property type="project" value="TreeGrafter"/>
</dbReference>
<feature type="binding site" evidence="3">
    <location>
        <position position="59"/>
    </location>
    <ligand>
        <name>substrate</name>
    </ligand>
</feature>
<dbReference type="STRING" id="1218492.JG30_01940"/>
<dbReference type="GO" id="GO:0045820">
    <property type="term" value="P:negative regulation of glycolytic process"/>
    <property type="evidence" value="ECO:0007669"/>
    <property type="project" value="TreeGrafter"/>
</dbReference>
<evidence type="ECO:0000256" key="1">
    <source>
        <dbReference type="ARBA" id="ARBA00022801"/>
    </source>
</evidence>
<evidence type="ECO:0000313" key="5">
    <source>
        <dbReference type="Proteomes" id="UP000033558"/>
    </source>
</evidence>
<feature type="active site" description="Proton donor/acceptor" evidence="2">
    <location>
        <position position="87"/>
    </location>
</feature>
<dbReference type="PATRIC" id="fig|1218492.5.peg.307"/>
<keyword evidence="1" id="KW-0378">Hydrolase</keyword>
<feature type="binding site" evidence="3">
    <location>
        <begin position="9"/>
        <end position="16"/>
    </location>
    <ligand>
        <name>substrate</name>
    </ligand>
</feature>
<dbReference type="PANTHER" id="PTHR46517:SF1">
    <property type="entry name" value="FRUCTOSE-2,6-BISPHOSPHATASE TIGAR"/>
    <property type="match status" value="1"/>
</dbReference>
<reference evidence="4 5" key="1">
    <citation type="submission" date="2015-01" db="EMBL/GenBank/DDBJ databases">
        <title>Comparative genomics of the lactic acid bacteria isolated from the honey bee gut.</title>
        <authorList>
            <person name="Ellegaard K.M."/>
            <person name="Tamarit D."/>
            <person name="Javelind E."/>
            <person name="Olofsson T."/>
            <person name="Andersson S.G."/>
            <person name="Vasquez A."/>
        </authorList>
    </citation>
    <scope>NUCLEOTIDE SEQUENCE [LARGE SCALE GENOMIC DNA]</scope>
    <source>
        <strain evidence="4 5">Bin4</strain>
    </source>
</reference>
<dbReference type="GO" id="GO:0005829">
    <property type="term" value="C:cytosol"/>
    <property type="evidence" value="ECO:0007669"/>
    <property type="project" value="TreeGrafter"/>
</dbReference>
<gene>
    <name evidence="4" type="ORF">JG30_01940</name>
</gene>
<dbReference type="Gene3D" id="3.40.50.1240">
    <property type="entry name" value="Phosphoglycerate mutase-like"/>
    <property type="match status" value="1"/>
</dbReference>
<dbReference type="InterPro" id="IPR051695">
    <property type="entry name" value="Phosphoglycerate_Mutase"/>
</dbReference>
<protein>
    <submittedName>
        <fullName evidence="4">Alpha-ribazole phosphatase</fullName>
    </submittedName>
</protein>
<evidence type="ECO:0000256" key="3">
    <source>
        <dbReference type="PIRSR" id="PIRSR613078-2"/>
    </source>
</evidence>
<dbReference type="SUPFAM" id="SSF53254">
    <property type="entry name" value="Phosphoglycerate mutase-like"/>
    <property type="match status" value="1"/>
</dbReference>
<dbReference type="CDD" id="cd07067">
    <property type="entry name" value="HP_PGM_like"/>
    <property type="match status" value="1"/>
</dbReference>
<dbReference type="InterPro" id="IPR013078">
    <property type="entry name" value="His_Pase_superF_clade-1"/>
</dbReference>
<feature type="active site" description="Tele-phosphohistidine intermediate" evidence="2">
    <location>
        <position position="10"/>
    </location>
</feature>
<dbReference type="InterPro" id="IPR001345">
    <property type="entry name" value="PG/BPGM_mutase_AS"/>
</dbReference>
<dbReference type="InterPro" id="IPR029033">
    <property type="entry name" value="His_PPase_superfam"/>
</dbReference>
<dbReference type="HOGENOM" id="CLU_033323_9_0_9"/>
<dbReference type="EMBL" id="JXJQ01000003">
    <property type="protein sequence ID" value="KJY62746.1"/>
    <property type="molecule type" value="Genomic_DNA"/>
</dbReference>
<dbReference type="GO" id="GO:0043456">
    <property type="term" value="P:regulation of pentose-phosphate shunt"/>
    <property type="evidence" value="ECO:0007669"/>
    <property type="project" value="TreeGrafter"/>
</dbReference>
<dbReference type="Pfam" id="PF00300">
    <property type="entry name" value="His_Phos_1"/>
    <property type="match status" value="2"/>
</dbReference>
<dbReference type="RefSeq" id="WP_046315400.1">
    <property type="nucleotide sequence ID" value="NZ_JAMBJK010000010.1"/>
</dbReference>
<comment type="caution">
    <text evidence="4">The sequence shown here is derived from an EMBL/GenBank/DDBJ whole genome shotgun (WGS) entry which is preliminary data.</text>
</comment>